<dbReference type="SUPFAM" id="SSF54631">
    <property type="entry name" value="CBS-domain pair"/>
    <property type="match status" value="1"/>
</dbReference>
<evidence type="ECO:0000256" key="4">
    <source>
        <dbReference type="ARBA" id="ARBA00022989"/>
    </source>
</evidence>
<feature type="domain" description="CBS" evidence="11">
    <location>
        <begin position="366"/>
        <end position="427"/>
    </location>
</feature>
<evidence type="ECO:0000256" key="7">
    <source>
        <dbReference type="PROSITE-ProRule" id="PRU00703"/>
    </source>
</evidence>
<dbReference type="PROSITE" id="PS51371">
    <property type="entry name" value="CBS"/>
    <property type="match status" value="2"/>
</dbReference>
<evidence type="ECO:0000256" key="2">
    <source>
        <dbReference type="ARBA" id="ARBA00022692"/>
    </source>
</evidence>
<dbReference type="InterPro" id="IPR000644">
    <property type="entry name" value="CBS_dom"/>
</dbReference>
<protein>
    <recommendedName>
        <fullName evidence="14">HlyC/CorC family transporter</fullName>
    </recommendedName>
</protein>
<dbReference type="PANTHER" id="PTHR22777:SF17">
    <property type="entry name" value="UPF0053 PROTEIN SLL0260"/>
    <property type="match status" value="1"/>
</dbReference>
<feature type="transmembrane region" description="Helical" evidence="10">
    <location>
        <begin position="114"/>
        <end position="133"/>
    </location>
</feature>
<dbReference type="SMART" id="SM01091">
    <property type="entry name" value="CorC_HlyC"/>
    <property type="match status" value="1"/>
</dbReference>
<evidence type="ECO:0008006" key="14">
    <source>
        <dbReference type="Google" id="ProtNLM"/>
    </source>
</evidence>
<keyword evidence="4 8" id="KW-1133">Transmembrane helix</keyword>
<evidence type="ECO:0000256" key="10">
    <source>
        <dbReference type="SAM" id="Phobius"/>
    </source>
</evidence>
<feature type="region of interest" description="Disordered" evidence="9">
    <location>
        <begin position="42"/>
        <end position="108"/>
    </location>
</feature>
<feature type="region of interest" description="Disordered" evidence="9">
    <location>
        <begin position="1"/>
        <end position="25"/>
    </location>
</feature>
<feature type="domain" description="CBS" evidence="11">
    <location>
        <begin position="433"/>
        <end position="491"/>
    </location>
</feature>
<evidence type="ECO:0000313" key="13">
    <source>
        <dbReference type="EMBL" id="CAD8581505.1"/>
    </source>
</evidence>
<dbReference type="CDD" id="cd04590">
    <property type="entry name" value="CBS_pair_CorC_HlyC_assoc"/>
    <property type="match status" value="1"/>
</dbReference>
<name>A0A7S0PNT5_MICPS</name>
<dbReference type="FunFam" id="3.10.580.10:FF:000002">
    <property type="entry name" value="Magnesium/cobalt efflux protein CorC"/>
    <property type="match status" value="1"/>
</dbReference>
<dbReference type="GO" id="GO:0050660">
    <property type="term" value="F:flavin adenine dinucleotide binding"/>
    <property type="evidence" value="ECO:0007669"/>
    <property type="project" value="InterPro"/>
</dbReference>
<dbReference type="Gene3D" id="3.30.465.10">
    <property type="match status" value="1"/>
</dbReference>
<feature type="region of interest" description="Disordered" evidence="9">
    <location>
        <begin position="639"/>
        <end position="686"/>
    </location>
</feature>
<evidence type="ECO:0000256" key="8">
    <source>
        <dbReference type="PROSITE-ProRule" id="PRU01193"/>
    </source>
</evidence>
<evidence type="ECO:0000256" key="3">
    <source>
        <dbReference type="ARBA" id="ARBA00022737"/>
    </source>
</evidence>
<dbReference type="Pfam" id="PF01595">
    <property type="entry name" value="CNNM"/>
    <property type="match status" value="1"/>
</dbReference>
<feature type="region of interest" description="Disordered" evidence="9">
    <location>
        <begin position="567"/>
        <end position="602"/>
    </location>
</feature>
<feature type="transmembrane region" description="Helical" evidence="10">
    <location>
        <begin position="164"/>
        <end position="182"/>
    </location>
</feature>
<dbReference type="Gene3D" id="3.10.580.10">
    <property type="entry name" value="CBS-domain"/>
    <property type="match status" value="1"/>
</dbReference>
<proteinExistence type="predicted"/>
<dbReference type="Pfam" id="PF00571">
    <property type="entry name" value="CBS"/>
    <property type="match status" value="2"/>
</dbReference>
<keyword evidence="6 8" id="KW-0472">Membrane</keyword>
<feature type="compositionally biased region" description="Basic and acidic residues" evidence="9">
    <location>
        <begin position="658"/>
        <end position="680"/>
    </location>
</feature>
<evidence type="ECO:0000256" key="6">
    <source>
        <dbReference type="ARBA" id="ARBA00023136"/>
    </source>
</evidence>
<dbReference type="InterPro" id="IPR046342">
    <property type="entry name" value="CBS_dom_sf"/>
</dbReference>
<comment type="subcellular location">
    <subcellularLocation>
        <location evidence="1">Membrane</location>
        <topology evidence="1">Multi-pass membrane protein</topology>
    </subcellularLocation>
</comment>
<keyword evidence="5 7" id="KW-0129">CBS domain</keyword>
<dbReference type="Pfam" id="PF03471">
    <property type="entry name" value="CorC_HlyC"/>
    <property type="match status" value="1"/>
</dbReference>
<dbReference type="InterPro" id="IPR016169">
    <property type="entry name" value="FAD-bd_PCMH_sub2"/>
</dbReference>
<organism evidence="13">
    <name type="scientific">Micromonas pusilla</name>
    <name type="common">Picoplanktonic green alga</name>
    <name type="synonym">Chromulina pusilla</name>
    <dbReference type="NCBI Taxonomy" id="38833"/>
    <lineage>
        <taxon>Eukaryota</taxon>
        <taxon>Viridiplantae</taxon>
        <taxon>Chlorophyta</taxon>
        <taxon>Mamiellophyceae</taxon>
        <taxon>Mamiellales</taxon>
        <taxon>Mamiellaceae</taxon>
        <taxon>Micromonas</taxon>
    </lineage>
</organism>
<dbReference type="SMART" id="SM00116">
    <property type="entry name" value="CBS"/>
    <property type="match status" value="2"/>
</dbReference>
<evidence type="ECO:0000259" key="11">
    <source>
        <dbReference type="PROSITE" id="PS51371"/>
    </source>
</evidence>
<sequence length="686" mass="74187">MAATLMRSAPLGSGARATPSVRAPARRVVSAIAARPSVPSVLGLRPVRGVDGSMPRHSVPVRRSPPTTRRRRVRVSSSSASSPSPAAYHPSASSPSPQTPASDEAPERNRRGPLALVARLAAGVAACVAWFMFAPRAASAAVAKKEVAAAAVEAATKITVDWSAAWGSIVGTVALLVAYAFFCTSETAITTLWPWKVREISDQEGPDSPFTLMRKDINRFLTTILIGSTVTSIGSATLAAQAAMYLYGEESIALCTAALTLVTLIFCEIAPKSIAVQNAADVARVVIRPIAAMSTLVYPIGRLCTNLVNAVFAVFNIKIAAEPFVSEEELKLVLSGAAKSGQVDSGEKEMIQNVLDMSETPVREVMTPLVRVVGVEQSTSLVELQKIWRTHRFSRVPVYADRVDNIVGVVYSMRLLEYELKQELLSTIKVETLTQKPPYYVPESMSVVKLMRELLARKTHMAIVVNEHGGVVGIATFEDCVEEIVGEIYDENDRPDESEINDDYIRQVAHDVYDVDCRAFVDDLAESIGIDIPSSALYDTVGGFTCDCFDRIPNVGETMVVHMASASKNYDDDSQDEDEPSNFGSRGRSFSDAPGDEGDKADFCSVRPVRITVLDGGMKILRKVQIRVNDAARLKEVIDETTDGAPSRMLGAGGGGDGDSRRDENREPSVDDVTVDDRTETWQPSR</sequence>
<keyword evidence="2 8" id="KW-0812">Transmembrane</keyword>
<dbReference type="PANTHER" id="PTHR22777">
    <property type="entry name" value="HEMOLYSIN-RELATED"/>
    <property type="match status" value="1"/>
</dbReference>
<evidence type="ECO:0000256" key="5">
    <source>
        <dbReference type="ARBA" id="ARBA00023122"/>
    </source>
</evidence>
<dbReference type="GO" id="GO:0016020">
    <property type="term" value="C:membrane"/>
    <property type="evidence" value="ECO:0007669"/>
    <property type="project" value="UniProtKB-SubCell"/>
</dbReference>
<accession>A0A7S0PNT5</accession>
<dbReference type="InterPro" id="IPR036318">
    <property type="entry name" value="FAD-bd_PCMH-like_sf"/>
</dbReference>
<feature type="compositionally biased region" description="Low complexity" evidence="9">
    <location>
        <begin position="55"/>
        <end position="67"/>
    </location>
</feature>
<reference evidence="13" key="1">
    <citation type="submission" date="2021-01" db="EMBL/GenBank/DDBJ databases">
        <authorList>
            <person name="Corre E."/>
            <person name="Pelletier E."/>
            <person name="Niang G."/>
            <person name="Scheremetjew M."/>
            <person name="Finn R."/>
            <person name="Kale V."/>
            <person name="Holt S."/>
            <person name="Cochrane G."/>
            <person name="Meng A."/>
            <person name="Brown T."/>
            <person name="Cohen L."/>
        </authorList>
    </citation>
    <scope>NUCLEOTIDE SEQUENCE</scope>
    <source>
        <strain evidence="13">CCMP494</strain>
    </source>
</reference>
<keyword evidence="3" id="KW-0677">Repeat</keyword>
<dbReference type="PROSITE" id="PS51846">
    <property type="entry name" value="CNNM"/>
    <property type="match status" value="1"/>
</dbReference>
<feature type="transmembrane region" description="Helical" evidence="10">
    <location>
        <begin position="220"/>
        <end position="245"/>
    </location>
</feature>
<feature type="compositionally biased region" description="Low complexity" evidence="9">
    <location>
        <begin position="75"/>
        <end position="102"/>
    </location>
</feature>
<evidence type="ECO:0000259" key="12">
    <source>
        <dbReference type="PROSITE" id="PS51846"/>
    </source>
</evidence>
<feature type="domain" description="CNNM transmembrane" evidence="12">
    <location>
        <begin position="161"/>
        <end position="347"/>
    </location>
</feature>
<dbReference type="InterPro" id="IPR044751">
    <property type="entry name" value="Ion_transp-like_CBS"/>
</dbReference>
<gene>
    <name evidence="13" type="ORF">MSP1404_LOCUS3133</name>
</gene>
<evidence type="ECO:0000256" key="9">
    <source>
        <dbReference type="SAM" id="MobiDB-lite"/>
    </source>
</evidence>
<dbReference type="SUPFAM" id="SSF56176">
    <property type="entry name" value="FAD-binding/transporter-associated domain-like"/>
    <property type="match status" value="1"/>
</dbReference>
<dbReference type="EMBL" id="HBEV01004137">
    <property type="protein sequence ID" value="CAD8581505.1"/>
    <property type="molecule type" value="Transcribed_RNA"/>
</dbReference>
<dbReference type="InterPro" id="IPR002550">
    <property type="entry name" value="CNNM"/>
</dbReference>
<evidence type="ECO:0000256" key="1">
    <source>
        <dbReference type="ARBA" id="ARBA00004141"/>
    </source>
</evidence>
<dbReference type="AlphaFoldDB" id="A0A7S0PNT5"/>
<dbReference type="InterPro" id="IPR005170">
    <property type="entry name" value="Transptr-assoc_dom"/>
</dbReference>